<accession>A0A5C7VSZ0</accession>
<evidence type="ECO:0008006" key="3">
    <source>
        <dbReference type="Google" id="ProtNLM"/>
    </source>
</evidence>
<comment type="caution">
    <text evidence="1">The sequence shown here is derived from an EMBL/GenBank/DDBJ whole genome shotgun (WGS) entry which is preliminary data.</text>
</comment>
<evidence type="ECO:0000313" key="2">
    <source>
        <dbReference type="Proteomes" id="UP000321055"/>
    </source>
</evidence>
<dbReference type="Proteomes" id="UP000321055">
    <property type="component" value="Unassembled WGS sequence"/>
</dbReference>
<protein>
    <recommendedName>
        <fullName evidence="3">Outer membrane protein assembly factor BamE</fullName>
    </recommendedName>
</protein>
<organism evidence="1 2">
    <name type="scientific">Nitrosomonas oligotropha</name>
    <dbReference type="NCBI Taxonomy" id="42354"/>
    <lineage>
        <taxon>Bacteria</taxon>
        <taxon>Pseudomonadati</taxon>
        <taxon>Pseudomonadota</taxon>
        <taxon>Betaproteobacteria</taxon>
        <taxon>Nitrosomonadales</taxon>
        <taxon>Nitrosomonadaceae</taxon>
        <taxon>Nitrosomonas</taxon>
    </lineage>
</organism>
<dbReference type="EMBL" id="SSFX01000043">
    <property type="protein sequence ID" value="TXI28727.1"/>
    <property type="molecule type" value="Genomic_DNA"/>
</dbReference>
<evidence type="ECO:0000313" key="1">
    <source>
        <dbReference type="EMBL" id="TXI28727.1"/>
    </source>
</evidence>
<gene>
    <name evidence="1" type="ORF">E6Q60_06545</name>
</gene>
<sequence>MKLSSAIVFAVVLAGCATGELMSSLRPGMTKEEVTRVLGSPDGFQLRGEYESLKYSHRLVSGWAWDRADYFVILKDDRVIEYGTGEVRVKDMNSNILFLVPLR</sequence>
<proteinExistence type="predicted"/>
<name>A0A5C7VSZ0_9PROT</name>
<reference evidence="1 2" key="1">
    <citation type="submission" date="2018-09" db="EMBL/GenBank/DDBJ databases">
        <title>Metagenome Assembled Genomes from an Advanced Water Purification Facility.</title>
        <authorList>
            <person name="Stamps B.W."/>
            <person name="Spear J.R."/>
        </authorList>
    </citation>
    <scope>NUCLEOTIDE SEQUENCE [LARGE SCALE GENOMIC DNA]</scope>
    <source>
        <strain evidence="1">Bin_54_1</strain>
    </source>
</reference>
<dbReference type="AlphaFoldDB" id="A0A5C7VSZ0"/>
<dbReference type="PROSITE" id="PS51257">
    <property type="entry name" value="PROKAR_LIPOPROTEIN"/>
    <property type="match status" value="1"/>
</dbReference>